<dbReference type="AlphaFoldDB" id="A0A3G8H9Y1"/>
<keyword evidence="2" id="KW-0614">Plasmid</keyword>
<evidence type="ECO:0000259" key="1">
    <source>
        <dbReference type="Pfam" id="PF21818"/>
    </source>
</evidence>
<sequence>MPAMQLALFPHHTRVEFDTAALALVVLACSGKKAAVRSPALQLYQGVMYQTYRTHTPCSGATPAMVILSAKYGFVSPDDTLDPYDLKMTSARADEFLARLHQSVVQVAWPRLASRVLLGGGQTYRRVMRAAIKLVGAERLPIEDVGGGIRNQRSQLARFLAGMAPQFVEQIGSHPNGNPVFRRYGPFEVGAEVELQYRAIPGSTTTPAHVLSLFPGPMGPTAEVEIACDVKGRMRGSTRWVSVTDLGLPS</sequence>
<geneLocation type="plasmid" evidence="2">
    <name>unnamed2</name>
</geneLocation>
<gene>
    <name evidence="2" type="primary">yaaA</name>
    <name evidence="2" type="ORF">EHF44_26955</name>
</gene>
<protein>
    <submittedName>
        <fullName evidence="2">Peroxide stress protein YaaA</fullName>
    </submittedName>
</protein>
<dbReference type="InterPro" id="IPR049251">
    <property type="entry name" value="DUF6884"/>
</dbReference>
<dbReference type="OrthoDB" id="8957845at2"/>
<organism evidence="2 3">
    <name type="scientific">Cupriavidus pauculus</name>
    <dbReference type="NCBI Taxonomy" id="82633"/>
    <lineage>
        <taxon>Bacteria</taxon>
        <taxon>Pseudomonadati</taxon>
        <taxon>Pseudomonadota</taxon>
        <taxon>Betaproteobacteria</taxon>
        <taxon>Burkholderiales</taxon>
        <taxon>Burkholderiaceae</taxon>
        <taxon>Cupriavidus</taxon>
    </lineage>
</organism>
<evidence type="ECO:0000313" key="3">
    <source>
        <dbReference type="Proteomes" id="UP000270411"/>
    </source>
</evidence>
<name>A0A3G8H9Y1_9BURK</name>
<dbReference type="KEGG" id="cpau:EHF44_26955"/>
<evidence type="ECO:0000313" key="2">
    <source>
        <dbReference type="EMBL" id="AZG17119.1"/>
    </source>
</evidence>
<reference evidence="3" key="1">
    <citation type="submission" date="2018-11" db="EMBL/GenBank/DDBJ databases">
        <title>FDA dAtabase for Regulatory Grade micrObial Sequences (FDA-ARGOS): Supporting development and validation of Infectious Disease Dx tests.</title>
        <authorList>
            <person name="Goldberg B."/>
            <person name="Campos J."/>
            <person name="Tallon L."/>
            <person name="Sadzewicz L."/>
            <person name="Zhao X."/>
            <person name="Vavikolanu K."/>
            <person name="Mehta A."/>
            <person name="Aluvathingal J."/>
            <person name="Nadendla S."/>
            <person name="Geyer C."/>
            <person name="Nandy P."/>
            <person name="Yan Y."/>
            <person name="Sichtig H."/>
        </authorList>
    </citation>
    <scope>NUCLEOTIDE SEQUENCE [LARGE SCALE GENOMIC DNA]</scope>
    <source>
        <strain evidence="3">FDAARGOS_614</strain>
        <plasmid evidence="3">unnamed2</plasmid>
    </source>
</reference>
<proteinExistence type="predicted"/>
<feature type="domain" description="DUF6884" evidence="1">
    <location>
        <begin position="25"/>
        <end position="137"/>
    </location>
</feature>
<dbReference type="Pfam" id="PF21818">
    <property type="entry name" value="DUF6884"/>
    <property type="match status" value="1"/>
</dbReference>
<dbReference type="Proteomes" id="UP000270411">
    <property type="component" value="Plasmid unnamed2"/>
</dbReference>
<accession>A0A3G8H9Y1</accession>
<dbReference type="EMBL" id="CP033971">
    <property type="protein sequence ID" value="AZG17119.1"/>
    <property type="molecule type" value="Genomic_DNA"/>
</dbReference>